<feature type="domain" description="Cupin type-1" evidence="5">
    <location>
        <begin position="304"/>
        <end position="452"/>
    </location>
</feature>
<accession>A0A093XMT1</accession>
<keyword evidence="1 3" id="KW-0479">Metal-binding</keyword>
<feature type="chain" id="PRO_5001889062" evidence="4">
    <location>
        <begin position="23"/>
        <end position="463"/>
    </location>
</feature>
<evidence type="ECO:0000256" key="4">
    <source>
        <dbReference type="SAM" id="SignalP"/>
    </source>
</evidence>
<feature type="binding site" evidence="3">
    <location>
        <position position="168"/>
    </location>
    <ligand>
        <name>Mn(2+)</name>
        <dbReference type="ChEBI" id="CHEBI:29035"/>
        <label>1</label>
    </ligand>
</feature>
<comment type="caution">
    <text evidence="6">The sequence shown here is derived from an EMBL/GenBank/DDBJ whole genome shotgun (WGS) entry which is preliminary data.</text>
</comment>
<sequence>MILYQGITTLAGVLLTFKLATAAPAAPAFSNPLRGGENLIGYSPTNTISNENTETISYQLAPGQTDTADLGVYLDFDGVENPQPIRLELSIGPGNAEMNKMYSDKFAPPGTDAGATINAQWPLALSSAVLGKGKSGWSRQQNINVLPAATEMAGVNMRLEAAGYRELHWHVAAEWALVLNGSCRIQAVNDDGQTFIDDVGKGDVWFFPSGIPHSIQALEDGVEFILVFDDGSFSETNTFLATEIFAHNPREVLSKDLGVPVSDFQDIPSDKLFIFPGTPAPTDIQAQNMTGSAGAIPRTQSYSYHLSEQPAQQLEGGSVKIVDPLSFPIASSFSAALVTINPGGLREIHWHPSSDEWTFFIQGQGRATLFTPPSEPMTFDYMAGDVAYFPKSNSHYIENTGNEDLIVLEVLQADHYSGADKVDVDMSLAQWVGLTSKQIVQDTLNLSNETLSHFTTEKKIVVA</sequence>
<dbReference type="SMART" id="SM00835">
    <property type="entry name" value="Cupin_1"/>
    <property type="match status" value="2"/>
</dbReference>
<reference evidence="6" key="1">
    <citation type="journal article" date="2014" name="PLoS Genet.">
        <title>Signature Gene Expression Reveals Novel Clues to the Molecular Mechanisms of Dimorphic Transition in Penicillium marneffei.</title>
        <authorList>
            <person name="Yang E."/>
            <person name="Wang G."/>
            <person name="Cai J."/>
            <person name="Woo P.C."/>
            <person name="Lau S.K."/>
            <person name="Yuen K.-Y."/>
            <person name="Chow W.-N."/>
            <person name="Lin X."/>
        </authorList>
    </citation>
    <scope>NUCLEOTIDE SEQUENCE [LARGE SCALE GENOMIC DNA]</scope>
    <source>
        <strain evidence="6">PM1</strain>
    </source>
</reference>
<dbReference type="GO" id="GO:0046872">
    <property type="term" value="F:metal ion binding"/>
    <property type="evidence" value="ECO:0007669"/>
    <property type="project" value="UniProtKB-KW"/>
</dbReference>
<feature type="binding site" evidence="3">
    <location>
        <position position="213"/>
    </location>
    <ligand>
        <name>Mn(2+)</name>
        <dbReference type="ChEBI" id="CHEBI:29035"/>
        <label>1</label>
    </ligand>
</feature>
<dbReference type="EMBL" id="JPOX01000018">
    <property type="protein sequence ID" value="KFX46518.1"/>
    <property type="molecule type" value="Genomic_DNA"/>
</dbReference>
<dbReference type="InterPro" id="IPR014710">
    <property type="entry name" value="RmlC-like_jellyroll"/>
</dbReference>
<feature type="binding site" evidence="3">
    <location>
        <position position="349"/>
    </location>
    <ligand>
        <name>Mn(2+)</name>
        <dbReference type="ChEBI" id="CHEBI:29035"/>
        <label>2</label>
    </ligand>
</feature>
<organism evidence="6">
    <name type="scientific">Talaromyces marneffei PM1</name>
    <dbReference type="NCBI Taxonomy" id="1077442"/>
    <lineage>
        <taxon>Eukaryota</taxon>
        <taxon>Fungi</taxon>
        <taxon>Dikarya</taxon>
        <taxon>Ascomycota</taxon>
        <taxon>Pezizomycotina</taxon>
        <taxon>Eurotiomycetes</taxon>
        <taxon>Eurotiomycetidae</taxon>
        <taxon>Eurotiales</taxon>
        <taxon>Trichocomaceae</taxon>
        <taxon>Talaromyces</taxon>
        <taxon>Talaromyces sect. Talaromyces</taxon>
    </lineage>
</organism>
<dbReference type="AlphaFoldDB" id="A0A093XMT1"/>
<keyword evidence="4" id="KW-0732">Signal</keyword>
<dbReference type="HOGENOM" id="CLU_030515_2_0_1"/>
<dbReference type="InterPro" id="IPR017774">
    <property type="entry name" value="Bicupin_oxalate_deCO2ase/Oxase"/>
</dbReference>
<dbReference type="InterPro" id="IPR006045">
    <property type="entry name" value="Cupin_1"/>
</dbReference>
<comment type="cofactor">
    <cofactor evidence="3">
        <name>Mn(2+)</name>
        <dbReference type="ChEBI" id="CHEBI:29035"/>
    </cofactor>
    <text evidence="3">Binds 2 manganese ions per subunit.</text>
</comment>
<evidence type="ECO:0000259" key="5">
    <source>
        <dbReference type="SMART" id="SM00835"/>
    </source>
</evidence>
<dbReference type="CDD" id="cd20305">
    <property type="entry name" value="cupin_OxDC_C"/>
    <property type="match status" value="1"/>
</dbReference>
<dbReference type="eggNOG" id="ENOG502QQ0P">
    <property type="taxonomic scope" value="Eukaryota"/>
</dbReference>
<feature type="binding site" evidence="3">
    <location>
        <position position="395"/>
    </location>
    <ligand>
        <name>Mn(2+)</name>
        <dbReference type="ChEBI" id="CHEBI:29035"/>
        <label>2</label>
    </ligand>
</feature>
<dbReference type="SUPFAM" id="SSF51182">
    <property type="entry name" value="RmlC-like cupins"/>
    <property type="match status" value="1"/>
</dbReference>
<evidence type="ECO:0000256" key="1">
    <source>
        <dbReference type="ARBA" id="ARBA00022723"/>
    </source>
</evidence>
<proteinExistence type="predicted"/>
<name>A0A093XMT1_TALMA</name>
<dbReference type="GO" id="GO:0033609">
    <property type="term" value="P:oxalate metabolic process"/>
    <property type="evidence" value="ECO:0007669"/>
    <property type="project" value="InterPro"/>
</dbReference>
<feature type="binding site" evidence="3">
    <location>
        <position position="356"/>
    </location>
    <ligand>
        <name>Mn(2+)</name>
        <dbReference type="ChEBI" id="CHEBI:29035"/>
        <label>2</label>
    </ligand>
</feature>
<dbReference type="CDD" id="cd20304">
    <property type="entry name" value="cupin_OxDC_N"/>
    <property type="match status" value="1"/>
</dbReference>
<gene>
    <name evidence="6" type="ORF">GQ26_0180310</name>
</gene>
<dbReference type="PANTHER" id="PTHR35848:SF9">
    <property type="entry name" value="SLL1358 PROTEIN"/>
    <property type="match status" value="1"/>
</dbReference>
<feature type="domain" description="Cupin type-1" evidence="5">
    <location>
        <begin position="127"/>
        <end position="265"/>
    </location>
</feature>
<dbReference type="PANTHER" id="PTHR35848">
    <property type="entry name" value="OXALATE-BINDING PROTEIN"/>
    <property type="match status" value="1"/>
</dbReference>
<feature type="binding site" evidence="3">
    <location>
        <position position="170"/>
    </location>
    <ligand>
        <name>Mn(2+)</name>
        <dbReference type="ChEBI" id="CHEBI:29035"/>
        <label>1</label>
    </ligand>
</feature>
<dbReference type="Pfam" id="PF00190">
    <property type="entry name" value="Cupin_1"/>
    <property type="match status" value="2"/>
</dbReference>
<evidence type="ECO:0000256" key="3">
    <source>
        <dbReference type="PIRSR" id="PIRSR617774-2"/>
    </source>
</evidence>
<feature type="active site" description="Proton donor" evidence="2">
    <location>
        <position position="409"/>
    </location>
</feature>
<feature type="binding site" evidence="3">
    <location>
        <position position="351"/>
    </location>
    <ligand>
        <name>Mn(2+)</name>
        <dbReference type="ChEBI" id="CHEBI:29035"/>
        <label>2</label>
    </ligand>
</feature>
<dbReference type="NCBIfam" id="TIGR03404">
    <property type="entry name" value="bicupin_oxalic"/>
    <property type="match status" value="1"/>
</dbReference>
<feature type="signal peptide" evidence="4">
    <location>
        <begin position="1"/>
        <end position="22"/>
    </location>
</feature>
<feature type="binding site" evidence="3">
    <location>
        <position position="174"/>
    </location>
    <ligand>
        <name>Mn(2+)</name>
        <dbReference type="ChEBI" id="CHEBI:29035"/>
        <label>1</label>
    </ligand>
</feature>
<keyword evidence="3" id="KW-0464">Manganese</keyword>
<dbReference type="InterPro" id="IPR011051">
    <property type="entry name" value="RmlC_Cupin_sf"/>
</dbReference>
<dbReference type="InterPro" id="IPR051610">
    <property type="entry name" value="GPI/OXD"/>
</dbReference>
<evidence type="ECO:0000313" key="6">
    <source>
        <dbReference type="EMBL" id="KFX46518.1"/>
    </source>
</evidence>
<protein>
    <submittedName>
        <fullName evidence="6">Oxalate decarboxylase OxdD</fullName>
    </submittedName>
</protein>
<dbReference type="Gene3D" id="2.60.120.10">
    <property type="entry name" value="Jelly Rolls"/>
    <property type="match status" value="2"/>
</dbReference>
<evidence type="ECO:0000256" key="2">
    <source>
        <dbReference type="PIRSR" id="PIRSR617774-1"/>
    </source>
</evidence>